<dbReference type="InterPro" id="IPR008310">
    <property type="entry name" value="UPF0735_ACT_dom-cont"/>
</dbReference>
<feature type="domain" description="ACT" evidence="2">
    <location>
        <begin position="72"/>
        <end position="147"/>
    </location>
</feature>
<comment type="similarity">
    <text evidence="1">Belongs to the UPF0735 family.</text>
</comment>
<dbReference type="PIRSF" id="PIRSF025624">
    <property type="entry name" value="ACT_PheB"/>
    <property type="match status" value="1"/>
</dbReference>
<reference evidence="3 4" key="1">
    <citation type="submission" date="2022-01" db="EMBL/GenBank/DDBJ databases">
        <title>Alkalihalobacillus sp. EGI L200015, a novel bacterium isolated from a salt lake sediment.</title>
        <authorList>
            <person name="Gao L."/>
            <person name="Fang B.-Z."/>
            <person name="Li W.-J."/>
        </authorList>
    </citation>
    <scope>NUCLEOTIDE SEQUENCE [LARGE SCALE GENOMIC DNA]</scope>
    <source>
        <strain evidence="3 4">KCTC 12718</strain>
    </source>
</reference>
<organism evidence="3 4">
    <name type="scientific">Pseudalkalibacillus berkeleyi</name>
    <dbReference type="NCBI Taxonomy" id="1069813"/>
    <lineage>
        <taxon>Bacteria</taxon>
        <taxon>Bacillati</taxon>
        <taxon>Bacillota</taxon>
        <taxon>Bacilli</taxon>
        <taxon>Bacillales</taxon>
        <taxon>Fictibacillaceae</taxon>
        <taxon>Pseudalkalibacillus</taxon>
    </lineage>
</organism>
<dbReference type="NCBIfam" id="NF003361">
    <property type="entry name" value="PRK04435.1"/>
    <property type="match status" value="1"/>
</dbReference>
<evidence type="ECO:0000313" key="3">
    <source>
        <dbReference type="EMBL" id="MCF6138084.1"/>
    </source>
</evidence>
<dbReference type="HAMAP" id="MF_00707">
    <property type="entry name" value="UPF0735"/>
    <property type="match status" value="1"/>
</dbReference>
<evidence type="ECO:0000259" key="2">
    <source>
        <dbReference type="PROSITE" id="PS51671"/>
    </source>
</evidence>
<dbReference type="InterPro" id="IPR002912">
    <property type="entry name" value="ACT_dom"/>
</dbReference>
<comment type="caution">
    <text evidence="3">The sequence shown here is derived from an EMBL/GenBank/DDBJ whole genome shotgun (WGS) entry which is preliminary data.</text>
</comment>
<keyword evidence="4" id="KW-1185">Reference proteome</keyword>
<gene>
    <name evidence="3" type="ORF">L2716_10145</name>
</gene>
<name>A0ABS9GZG5_9BACL</name>
<proteinExistence type="inferred from homology"/>
<dbReference type="CDD" id="cd04888">
    <property type="entry name" value="ACT_PheB-BS"/>
    <property type="match status" value="1"/>
</dbReference>
<dbReference type="EMBL" id="JAKIJS010000001">
    <property type="protein sequence ID" value="MCF6138084.1"/>
    <property type="molecule type" value="Genomic_DNA"/>
</dbReference>
<dbReference type="Gene3D" id="3.30.70.260">
    <property type="match status" value="1"/>
</dbReference>
<sequence length="149" mass="16406">MERYGERFYLVREDLLSEAMNKTLDAKELLESGKVGTVNQAVQSVDLSRSAFYKYRDGVFPFETMVKEKIVSIAIHLEDRSGSLSTLLAVLANLGCNILTIHQTIPLQGRANVTISIETASAKEDINGILKALKKLEHVKQVNIIGSGA</sequence>
<dbReference type="Pfam" id="PF01842">
    <property type="entry name" value="ACT"/>
    <property type="match status" value="1"/>
</dbReference>
<dbReference type="InterPro" id="IPR045865">
    <property type="entry name" value="ACT-like_dom_sf"/>
</dbReference>
<dbReference type="RefSeq" id="WP_236334221.1">
    <property type="nucleotide sequence ID" value="NZ_JAKIJS010000001.1"/>
</dbReference>
<evidence type="ECO:0000313" key="4">
    <source>
        <dbReference type="Proteomes" id="UP001649381"/>
    </source>
</evidence>
<dbReference type="PROSITE" id="PS51671">
    <property type="entry name" value="ACT"/>
    <property type="match status" value="1"/>
</dbReference>
<evidence type="ECO:0000256" key="1">
    <source>
        <dbReference type="HAMAP-Rule" id="MF_00707"/>
    </source>
</evidence>
<dbReference type="Proteomes" id="UP001649381">
    <property type="component" value="Unassembled WGS sequence"/>
</dbReference>
<accession>A0ABS9GZG5</accession>
<protein>
    <recommendedName>
        <fullName evidence="1">UPF0735 ACT domain-containing protein L2716_10145</fullName>
    </recommendedName>
</protein>
<dbReference type="SUPFAM" id="SSF55021">
    <property type="entry name" value="ACT-like"/>
    <property type="match status" value="1"/>
</dbReference>